<protein>
    <submittedName>
        <fullName evidence="1">Uncharacterized protein</fullName>
    </submittedName>
</protein>
<dbReference type="RefSeq" id="WP_129876286.1">
    <property type="nucleotide sequence ID" value="NZ_SEWG01000003.1"/>
</dbReference>
<dbReference type="OrthoDB" id="797757at2"/>
<sequence>MPITDPDGTIPLPVAKEWAENWRTFISTNSPEFITRSFMIPIFDFQNILLYNPTAESVKAFIGLTDPTDATTAQLMLVPIVDGEEVHLLPLVGGGLGDTQSNVYDMTTACPPTCITSPGDTLDS</sequence>
<accession>A0A4Q5LM48</accession>
<dbReference type="Proteomes" id="UP000293331">
    <property type="component" value="Unassembled WGS sequence"/>
</dbReference>
<keyword evidence="2" id="KW-1185">Reference proteome</keyword>
<evidence type="ECO:0000313" key="2">
    <source>
        <dbReference type="Proteomes" id="UP000293331"/>
    </source>
</evidence>
<reference evidence="1 2" key="1">
    <citation type="submission" date="2019-02" db="EMBL/GenBank/DDBJ databases">
        <title>Bacterial novel species Mucilaginibacter sp. 17JY9-4 isolated from soil.</title>
        <authorList>
            <person name="Jung H.-Y."/>
        </authorList>
    </citation>
    <scope>NUCLEOTIDE SEQUENCE [LARGE SCALE GENOMIC DNA]</scope>
    <source>
        <strain evidence="1 2">17JY9-4</strain>
    </source>
</reference>
<dbReference type="AlphaFoldDB" id="A0A4Q5LM48"/>
<name>A0A4Q5LM48_9SPHI</name>
<evidence type="ECO:0000313" key="1">
    <source>
        <dbReference type="EMBL" id="RYU90736.1"/>
    </source>
</evidence>
<dbReference type="EMBL" id="SEWG01000003">
    <property type="protein sequence ID" value="RYU90736.1"/>
    <property type="molecule type" value="Genomic_DNA"/>
</dbReference>
<proteinExistence type="predicted"/>
<organism evidence="1 2">
    <name type="scientific">Mucilaginibacter terrigena</name>
    <dbReference type="NCBI Taxonomy" id="2492395"/>
    <lineage>
        <taxon>Bacteria</taxon>
        <taxon>Pseudomonadati</taxon>
        <taxon>Bacteroidota</taxon>
        <taxon>Sphingobacteriia</taxon>
        <taxon>Sphingobacteriales</taxon>
        <taxon>Sphingobacteriaceae</taxon>
        <taxon>Mucilaginibacter</taxon>
    </lineage>
</organism>
<gene>
    <name evidence="1" type="ORF">EWM62_08815</name>
</gene>
<comment type="caution">
    <text evidence="1">The sequence shown here is derived from an EMBL/GenBank/DDBJ whole genome shotgun (WGS) entry which is preliminary data.</text>
</comment>